<evidence type="ECO:0000256" key="5">
    <source>
        <dbReference type="PROSITE-ProRule" id="PRU00175"/>
    </source>
</evidence>
<dbReference type="PANTHER" id="PTHR46858:SF7">
    <property type="entry name" value="RING-TYPE DOMAIN-CONTAINING PROTEIN"/>
    <property type="match status" value="1"/>
</dbReference>
<protein>
    <recommendedName>
        <fullName evidence="7">RING-type domain-containing protein</fullName>
    </recommendedName>
</protein>
<dbReference type="InterPro" id="IPR001841">
    <property type="entry name" value="Znf_RING"/>
</dbReference>
<evidence type="ECO:0000256" key="2">
    <source>
        <dbReference type="ARBA" id="ARBA00022771"/>
    </source>
</evidence>
<proteinExistence type="predicted"/>
<keyword evidence="2 5" id="KW-0863">Zinc-finger</keyword>
<sequence length="439" mass="48289">MGSELEPLTALDQQLHKEVFYGRIERIPALRAQGANLDSIDIIGMTPLMKAILRSRSLKMAKVLLRLGANVNVYMSVLEGTALHHCVDREHEKTVNLLLSYGADPCIKNDDGNTALELARQNSLFNIVRAIEGRISLFQGWMREKYGPCSFMKRIIWAVVLPCELRISSRPRKLVLAIYLVSENKPASNPRAVIELWQSQIERKLNEEDPCITIFDKETEYRYEILSVDEGDKRKLQQFYDACHGIAQVANMDPADSLILDSLPTSSSLAPSEPFASSMDDIELAMAIKASIQSAIAEGVPNVQSTVSSDNMNDRENFASNSLNGRWHPADAPEPPSLVSSQAQVDTPSSSTYNQRDIPGIGSNRSSSSTYNRSSSGSGSGNTPSRTCVICLDAPVEGACVPCGHMAFCMSCLRDIKSKDGACPICRATINQVLRLYQV</sequence>
<dbReference type="PROSITE" id="PS50088">
    <property type="entry name" value="ANK_REPEAT"/>
    <property type="match status" value="2"/>
</dbReference>
<feature type="repeat" description="ANK" evidence="4">
    <location>
        <begin position="43"/>
        <end position="76"/>
    </location>
</feature>
<dbReference type="Proteomes" id="UP001497457">
    <property type="component" value="Chromosome 7b"/>
</dbReference>
<evidence type="ECO:0000256" key="6">
    <source>
        <dbReference type="SAM" id="MobiDB-lite"/>
    </source>
</evidence>
<gene>
    <name evidence="8" type="ORF">URODEC1_LOCUS107892</name>
</gene>
<evidence type="ECO:0000259" key="7">
    <source>
        <dbReference type="PROSITE" id="PS50089"/>
    </source>
</evidence>
<dbReference type="InterPro" id="IPR036770">
    <property type="entry name" value="Ankyrin_rpt-contain_sf"/>
</dbReference>
<dbReference type="Pfam" id="PF13920">
    <property type="entry name" value="zf-C3HC4_3"/>
    <property type="match status" value="1"/>
</dbReference>
<evidence type="ECO:0000256" key="4">
    <source>
        <dbReference type="PROSITE-ProRule" id="PRU00023"/>
    </source>
</evidence>
<dbReference type="SMART" id="SM00184">
    <property type="entry name" value="RING"/>
    <property type="match status" value="1"/>
</dbReference>
<dbReference type="PANTHER" id="PTHR46858">
    <property type="entry name" value="OS05G0521000 PROTEIN"/>
    <property type="match status" value="1"/>
</dbReference>
<feature type="domain" description="RING-type" evidence="7">
    <location>
        <begin position="388"/>
        <end position="427"/>
    </location>
</feature>
<reference evidence="8 9" key="2">
    <citation type="submission" date="2024-10" db="EMBL/GenBank/DDBJ databases">
        <authorList>
            <person name="Ryan C."/>
        </authorList>
    </citation>
    <scope>NUCLEOTIDE SEQUENCE [LARGE SCALE GENOMIC DNA]</scope>
</reference>
<feature type="repeat" description="ANK" evidence="4">
    <location>
        <begin position="78"/>
        <end position="110"/>
    </location>
</feature>
<dbReference type="PROSITE" id="PS50297">
    <property type="entry name" value="ANK_REP_REGION"/>
    <property type="match status" value="1"/>
</dbReference>
<name>A0ABC9FPN6_9POAL</name>
<organism evidence="8 9">
    <name type="scientific">Urochloa decumbens</name>
    <dbReference type="NCBI Taxonomy" id="240449"/>
    <lineage>
        <taxon>Eukaryota</taxon>
        <taxon>Viridiplantae</taxon>
        <taxon>Streptophyta</taxon>
        <taxon>Embryophyta</taxon>
        <taxon>Tracheophyta</taxon>
        <taxon>Spermatophyta</taxon>
        <taxon>Magnoliopsida</taxon>
        <taxon>Liliopsida</taxon>
        <taxon>Poales</taxon>
        <taxon>Poaceae</taxon>
        <taxon>PACMAD clade</taxon>
        <taxon>Panicoideae</taxon>
        <taxon>Panicodae</taxon>
        <taxon>Paniceae</taxon>
        <taxon>Melinidinae</taxon>
        <taxon>Urochloa</taxon>
    </lineage>
</organism>
<evidence type="ECO:0000256" key="1">
    <source>
        <dbReference type="ARBA" id="ARBA00022723"/>
    </source>
</evidence>
<keyword evidence="4" id="KW-0040">ANK repeat</keyword>
<keyword evidence="3" id="KW-0862">Zinc</keyword>
<evidence type="ECO:0000313" key="9">
    <source>
        <dbReference type="Proteomes" id="UP001497457"/>
    </source>
</evidence>
<accession>A0ABC9FPN6</accession>
<dbReference type="Gene3D" id="1.25.40.20">
    <property type="entry name" value="Ankyrin repeat-containing domain"/>
    <property type="match status" value="1"/>
</dbReference>
<dbReference type="EMBL" id="OZ075117">
    <property type="protein sequence ID" value="CAL5079995.1"/>
    <property type="molecule type" value="Genomic_DNA"/>
</dbReference>
<dbReference type="SMART" id="SM00248">
    <property type="entry name" value="ANK"/>
    <property type="match status" value="2"/>
</dbReference>
<evidence type="ECO:0000313" key="8">
    <source>
        <dbReference type="EMBL" id="CAL5079995.1"/>
    </source>
</evidence>
<dbReference type="Gene3D" id="3.30.40.10">
    <property type="entry name" value="Zinc/RING finger domain, C3HC4 (zinc finger)"/>
    <property type="match status" value="1"/>
</dbReference>
<keyword evidence="1" id="KW-0479">Metal-binding</keyword>
<dbReference type="InterPro" id="IPR013083">
    <property type="entry name" value="Znf_RING/FYVE/PHD"/>
</dbReference>
<dbReference type="GO" id="GO:0008270">
    <property type="term" value="F:zinc ion binding"/>
    <property type="evidence" value="ECO:0007669"/>
    <property type="project" value="UniProtKB-KW"/>
</dbReference>
<keyword evidence="9" id="KW-1185">Reference proteome</keyword>
<evidence type="ECO:0000256" key="3">
    <source>
        <dbReference type="ARBA" id="ARBA00022833"/>
    </source>
</evidence>
<reference evidence="9" key="1">
    <citation type="submission" date="2024-06" db="EMBL/GenBank/DDBJ databases">
        <authorList>
            <person name="Ryan C."/>
        </authorList>
    </citation>
    <scope>NUCLEOTIDE SEQUENCE [LARGE SCALE GENOMIC DNA]</scope>
</reference>
<dbReference type="SUPFAM" id="SSF57850">
    <property type="entry name" value="RING/U-box"/>
    <property type="match status" value="1"/>
</dbReference>
<dbReference type="InterPro" id="IPR002110">
    <property type="entry name" value="Ankyrin_rpt"/>
</dbReference>
<feature type="compositionally biased region" description="Polar residues" evidence="6">
    <location>
        <begin position="338"/>
        <end position="355"/>
    </location>
</feature>
<dbReference type="PROSITE" id="PS50089">
    <property type="entry name" value="ZF_RING_2"/>
    <property type="match status" value="1"/>
</dbReference>
<feature type="compositionally biased region" description="Low complexity" evidence="6">
    <location>
        <begin position="363"/>
        <end position="383"/>
    </location>
</feature>
<dbReference type="Pfam" id="PF00023">
    <property type="entry name" value="Ank"/>
    <property type="match status" value="2"/>
</dbReference>
<dbReference type="AlphaFoldDB" id="A0ABC9FPN6"/>
<feature type="region of interest" description="Disordered" evidence="6">
    <location>
        <begin position="305"/>
        <end position="383"/>
    </location>
</feature>
<dbReference type="SUPFAM" id="SSF48403">
    <property type="entry name" value="Ankyrin repeat"/>
    <property type="match status" value="1"/>
</dbReference>